<evidence type="ECO:0000313" key="3">
    <source>
        <dbReference type="Proteomes" id="UP000236333"/>
    </source>
</evidence>
<accession>A0A2J8A9R0</accession>
<dbReference type="PROSITE" id="PS51141">
    <property type="entry name" value="ZF_SBP"/>
    <property type="match status" value="1"/>
</dbReference>
<dbReference type="EMBL" id="PGGS01000097">
    <property type="protein sequence ID" value="PNH09268.1"/>
    <property type="molecule type" value="Genomic_DNA"/>
</dbReference>
<dbReference type="GO" id="GO:0003677">
    <property type="term" value="F:DNA binding"/>
    <property type="evidence" value="ECO:0007669"/>
    <property type="project" value="InterPro"/>
</dbReference>
<proteinExistence type="predicted"/>
<dbReference type="InterPro" id="IPR036893">
    <property type="entry name" value="SBP_sf"/>
</dbReference>
<evidence type="ECO:0000313" key="2">
    <source>
        <dbReference type="EMBL" id="PNH09268.1"/>
    </source>
</evidence>
<dbReference type="Pfam" id="PF03110">
    <property type="entry name" value="SBP"/>
    <property type="match status" value="1"/>
</dbReference>
<feature type="domain" description="SBP-type" evidence="1">
    <location>
        <begin position="1"/>
        <end position="40"/>
    </location>
</feature>
<dbReference type="OrthoDB" id="551493at2759"/>
<sequence length="91" mass="9790">MYLSCTALQCGKFHLVAEFDGGNRNCRKALMIRFYKRRNLPLGHAGSIMACSIQHHGVQGPHLGGPPSTPPAPSVSAAQLYGVRKRAFPSG</sequence>
<name>A0A2J8A9R0_9CHLO</name>
<reference evidence="2 3" key="1">
    <citation type="journal article" date="2017" name="Mol. Biol. Evol.">
        <title>The 4-celled Tetrabaena socialis nuclear genome reveals the essential components for genetic control of cell number at the origin of multicellularity in the volvocine lineage.</title>
        <authorList>
            <person name="Featherston J."/>
            <person name="Arakaki Y."/>
            <person name="Hanschen E.R."/>
            <person name="Ferris P.J."/>
            <person name="Michod R.E."/>
            <person name="Olson B.J.S.C."/>
            <person name="Nozaki H."/>
            <person name="Durand P.M."/>
        </authorList>
    </citation>
    <scope>NUCLEOTIDE SEQUENCE [LARGE SCALE GENOMIC DNA]</scope>
    <source>
        <strain evidence="2 3">NIES-571</strain>
    </source>
</reference>
<comment type="caution">
    <text evidence="2">The sequence shown here is derived from an EMBL/GenBank/DDBJ whole genome shotgun (WGS) entry which is preliminary data.</text>
</comment>
<dbReference type="Gene3D" id="4.10.1100.10">
    <property type="entry name" value="Transcription factor, SBP-box domain"/>
    <property type="match status" value="1"/>
</dbReference>
<dbReference type="InterPro" id="IPR004333">
    <property type="entry name" value="SBP_dom"/>
</dbReference>
<protein>
    <recommendedName>
        <fullName evidence="1">SBP-type domain-containing protein</fullName>
    </recommendedName>
</protein>
<evidence type="ECO:0000259" key="1">
    <source>
        <dbReference type="PROSITE" id="PS51141"/>
    </source>
</evidence>
<dbReference type="GO" id="GO:0005634">
    <property type="term" value="C:nucleus"/>
    <property type="evidence" value="ECO:0007669"/>
    <property type="project" value="InterPro"/>
</dbReference>
<dbReference type="SUPFAM" id="SSF103612">
    <property type="entry name" value="SBT domain"/>
    <property type="match status" value="1"/>
</dbReference>
<dbReference type="Proteomes" id="UP000236333">
    <property type="component" value="Unassembled WGS sequence"/>
</dbReference>
<keyword evidence="3" id="KW-1185">Reference proteome</keyword>
<dbReference type="AlphaFoldDB" id="A0A2J8A9R0"/>
<gene>
    <name evidence="2" type="ORF">TSOC_004137</name>
</gene>
<organism evidence="2 3">
    <name type="scientific">Tetrabaena socialis</name>
    <dbReference type="NCBI Taxonomy" id="47790"/>
    <lineage>
        <taxon>Eukaryota</taxon>
        <taxon>Viridiplantae</taxon>
        <taxon>Chlorophyta</taxon>
        <taxon>core chlorophytes</taxon>
        <taxon>Chlorophyceae</taxon>
        <taxon>CS clade</taxon>
        <taxon>Chlamydomonadales</taxon>
        <taxon>Tetrabaenaceae</taxon>
        <taxon>Tetrabaena</taxon>
    </lineage>
</organism>